<feature type="region of interest" description="Disordered" evidence="1">
    <location>
        <begin position="1"/>
        <end position="20"/>
    </location>
</feature>
<protein>
    <submittedName>
        <fullName evidence="2">Uncharacterized protein</fullName>
    </submittedName>
</protein>
<sequence>MKSSATQTGGGSTVGGDASSRTPMKQVRLLKVKKEKEPLSGWFLYLLRRYPLLLLGWQSWKLAWEGVMACQVPPSLSCSCSSLLLAHPPPLHLGPRFLPSGLLWRKGTACRLRKKSPRLFIRRRDLVQKAASLQEEHRLTKERWAKAKRDMAELEKAVTWLTKDKRDSNVGASKAKKEQDRI</sequence>
<evidence type="ECO:0000313" key="3">
    <source>
        <dbReference type="Proteomes" id="UP001064489"/>
    </source>
</evidence>
<name>A0AAD5I8P0_ACENE</name>
<evidence type="ECO:0000256" key="1">
    <source>
        <dbReference type="SAM" id="MobiDB-lite"/>
    </source>
</evidence>
<reference evidence="2" key="2">
    <citation type="submission" date="2023-02" db="EMBL/GenBank/DDBJ databases">
        <authorList>
            <person name="Swenson N.G."/>
            <person name="Wegrzyn J.L."/>
            <person name="Mcevoy S.L."/>
        </authorList>
    </citation>
    <scope>NUCLEOTIDE SEQUENCE</scope>
    <source>
        <strain evidence="2">91603</strain>
        <tissue evidence="2">Leaf</tissue>
    </source>
</reference>
<comment type="caution">
    <text evidence="2">The sequence shown here is derived from an EMBL/GenBank/DDBJ whole genome shotgun (WGS) entry which is preliminary data.</text>
</comment>
<reference evidence="2" key="1">
    <citation type="journal article" date="2022" name="Plant J.">
        <title>Strategies of tolerance reflected in two North American maple genomes.</title>
        <authorList>
            <person name="McEvoy S.L."/>
            <person name="Sezen U.U."/>
            <person name="Trouern-Trend A."/>
            <person name="McMahon S.M."/>
            <person name="Schaberg P.G."/>
            <person name="Yang J."/>
            <person name="Wegrzyn J.L."/>
            <person name="Swenson N.G."/>
        </authorList>
    </citation>
    <scope>NUCLEOTIDE SEQUENCE</scope>
    <source>
        <strain evidence="2">91603</strain>
    </source>
</reference>
<gene>
    <name evidence="2" type="ORF">LWI28_005913</name>
</gene>
<dbReference type="Proteomes" id="UP001064489">
    <property type="component" value="Chromosome 12"/>
</dbReference>
<evidence type="ECO:0000313" key="2">
    <source>
        <dbReference type="EMBL" id="KAI9156410.1"/>
    </source>
</evidence>
<organism evidence="2 3">
    <name type="scientific">Acer negundo</name>
    <name type="common">Box elder</name>
    <dbReference type="NCBI Taxonomy" id="4023"/>
    <lineage>
        <taxon>Eukaryota</taxon>
        <taxon>Viridiplantae</taxon>
        <taxon>Streptophyta</taxon>
        <taxon>Embryophyta</taxon>
        <taxon>Tracheophyta</taxon>
        <taxon>Spermatophyta</taxon>
        <taxon>Magnoliopsida</taxon>
        <taxon>eudicotyledons</taxon>
        <taxon>Gunneridae</taxon>
        <taxon>Pentapetalae</taxon>
        <taxon>rosids</taxon>
        <taxon>malvids</taxon>
        <taxon>Sapindales</taxon>
        <taxon>Sapindaceae</taxon>
        <taxon>Hippocastanoideae</taxon>
        <taxon>Acereae</taxon>
        <taxon>Acer</taxon>
    </lineage>
</organism>
<proteinExistence type="predicted"/>
<dbReference type="EMBL" id="JAJSOW010000107">
    <property type="protein sequence ID" value="KAI9156410.1"/>
    <property type="molecule type" value="Genomic_DNA"/>
</dbReference>
<keyword evidence="3" id="KW-1185">Reference proteome</keyword>
<accession>A0AAD5I8P0</accession>
<dbReference type="AlphaFoldDB" id="A0AAD5I8P0"/>